<dbReference type="GO" id="GO:0004527">
    <property type="term" value="F:exonuclease activity"/>
    <property type="evidence" value="ECO:0007669"/>
    <property type="project" value="UniProtKB-KW"/>
</dbReference>
<feature type="domain" description="DNA-directed DNA polymerase family A palm" evidence="11">
    <location>
        <begin position="359"/>
        <end position="546"/>
    </location>
</feature>
<dbReference type="InterPro" id="IPR002298">
    <property type="entry name" value="DNA_polymerase_A"/>
</dbReference>
<dbReference type="GO" id="GO:0006302">
    <property type="term" value="P:double-strand break repair"/>
    <property type="evidence" value="ECO:0007669"/>
    <property type="project" value="TreeGrafter"/>
</dbReference>
<evidence type="ECO:0000256" key="6">
    <source>
        <dbReference type="ARBA" id="ARBA00022705"/>
    </source>
</evidence>
<evidence type="ECO:0000259" key="11">
    <source>
        <dbReference type="SMART" id="SM00482"/>
    </source>
</evidence>
<dbReference type="InterPro" id="IPR001098">
    <property type="entry name" value="DNA-dir_DNA_pol_A_palm_dom"/>
</dbReference>
<dbReference type="Pfam" id="PF13482">
    <property type="entry name" value="RNase_H_2"/>
    <property type="match status" value="1"/>
</dbReference>
<dbReference type="PANTHER" id="PTHR10133">
    <property type="entry name" value="DNA POLYMERASE I"/>
    <property type="match status" value="1"/>
</dbReference>
<dbReference type="Gene3D" id="3.30.70.370">
    <property type="match status" value="2"/>
</dbReference>
<proteinExistence type="inferred from homology"/>
<dbReference type="Pfam" id="PF00476">
    <property type="entry name" value="DNA_pol_A"/>
    <property type="match status" value="1"/>
</dbReference>
<evidence type="ECO:0000256" key="2">
    <source>
        <dbReference type="ARBA" id="ARBA00012417"/>
    </source>
</evidence>
<dbReference type="EMBL" id="LR796381">
    <property type="protein sequence ID" value="CAB4140359.1"/>
    <property type="molecule type" value="Genomic_DNA"/>
</dbReference>
<evidence type="ECO:0000256" key="1">
    <source>
        <dbReference type="ARBA" id="ARBA00007705"/>
    </source>
</evidence>
<dbReference type="GO" id="GO:0006261">
    <property type="term" value="P:DNA-templated DNA replication"/>
    <property type="evidence" value="ECO:0007669"/>
    <property type="project" value="InterPro"/>
</dbReference>
<keyword evidence="4" id="KW-0808">Transferase</keyword>
<dbReference type="InterPro" id="IPR036397">
    <property type="entry name" value="RNaseH_sf"/>
</dbReference>
<evidence type="ECO:0000313" key="12">
    <source>
        <dbReference type="EMBL" id="CAB4140359.1"/>
    </source>
</evidence>
<keyword evidence="8" id="KW-1194">Viral DNA replication</keyword>
<dbReference type="GO" id="GO:0039693">
    <property type="term" value="P:viral DNA genome replication"/>
    <property type="evidence" value="ECO:0007669"/>
    <property type="project" value="UniProtKB-KW"/>
</dbReference>
<keyword evidence="7" id="KW-0239">DNA-directed DNA polymerase</keyword>
<dbReference type="GO" id="GO:0003887">
    <property type="term" value="F:DNA-directed DNA polymerase activity"/>
    <property type="evidence" value="ECO:0007669"/>
    <property type="project" value="UniProtKB-KW"/>
</dbReference>
<dbReference type="InterPro" id="IPR012337">
    <property type="entry name" value="RNaseH-like_sf"/>
</dbReference>
<name>A0A6J5M9D4_9CAUD</name>
<keyword evidence="6" id="KW-0235">DNA replication</keyword>
<dbReference type="InterPro" id="IPR038720">
    <property type="entry name" value="YprB_RNase_H-like_dom"/>
</dbReference>
<keyword evidence="12" id="KW-0269">Exonuclease</keyword>
<dbReference type="SMART" id="SM00482">
    <property type="entry name" value="POLAc"/>
    <property type="match status" value="1"/>
</dbReference>
<reference evidence="12" key="1">
    <citation type="submission" date="2020-04" db="EMBL/GenBank/DDBJ databases">
        <authorList>
            <person name="Chiriac C."/>
            <person name="Salcher M."/>
            <person name="Ghai R."/>
            <person name="Kavagutti S V."/>
        </authorList>
    </citation>
    <scope>NUCLEOTIDE SEQUENCE</scope>
</reference>
<evidence type="ECO:0000256" key="3">
    <source>
        <dbReference type="ARBA" id="ARBA00015749"/>
    </source>
</evidence>
<keyword evidence="9" id="KW-0238">DNA-binding</keyword>
<evidence type="ECO:0000256" key="5">
    <source>
        <dbReference type="ARBA" id="ARBA00022695"/>
    </source>
</evidence>
<sequence length="585" mass="67327">MKTLFFDIETDGLDPSVIHCLVINDGEKEIPYVGKEIPKGIELLANNLIVGHNCIGYDLPVLKKLFSYTHENGLVHDTLCLSRLIYPDITNSVDVKLLARGLINRNSVGKHSLKSWGERLQFKKLDYAQNNPQAFEKFNDQMLEYCIQDVRLTKKLYEKFMSKGFSKESIELEHKIAFITKQQELRGFYFDEKKAQSLQAKLLSRYNTLKLDLEKAFLDWEEDLGEFVPKVNNSKLGYKKGVPFRKTKLVKFNPSSRHHIANRLTTLRNWKPKEFTATGQPMIDEEVLSNLDYPEAKLLNEYLLIEKRLGMLSEGTHGYLKVCKKGKIHTSYVTNIVTGRMSSRYPNLQNIPNMHSLYGKEFRELFIPKEGYKLVGVDATSLEAVCFAHYIYNYEGGKKYADLILNGDFHTYNMKAAGLQSRELSKTMFYALLYGSSFKRLSEILNCSLTEAKNILEKFYRQLPFLKQIKTDIIEKIEAHGNLRAIDKRILTIRSNHATLNSLIQSCGAIIMKKALTILWDNLKDKDAWIVATIHDEFQIEVREHEAEFVGKLAVDSIKKAGEHFNLRVPVGANYRVGKNWSETH</sequence>
<accession>A0A6J5M9D4</accession>
<evidence type="ECO:0000256" key="9">
    <source>
        <dbReference type="ARBA" id="ARBA00023125"/>
    </source>
</evidence>
<dbReference type="SUPFAM" id="SSF53098">
    <property type="entry name" value="Ribonuclease H-like"/>
    <property type="match status" value="1"/>
</dbReference>
<dbReference type="GO" id="GO:0003677">
    <property type="term" value="F:DNA binding"/>
    <property type="evidence" value="ECO:0007669"/>
    <property type="project" value="UniProtKB-KW"/>
</dbReference>
<organism evidence="12">
    <name type="scientific">uncultured Caudovirales phage</name>
    <dbReference type="NCBI Taxonomy" id="2100421"/>
    <lineage>
        <taxon>Viruses</taxon>
        <taxon>Duplodnaviria</taxon>
        <taxon>Heunggongvirae</taxon>
        <taxon>Uroviricota</taxon>
        <taxon>Caudoviricetes</taxon>
        <taxon>Peduoviridae</taxon>
        <taxon>Maltschvirus</taxon>
        <taxon>Maltschvirus maltsch</taxon>
    </lineage>
</organism>
<dbReference type="PROSITE" id="PS00447">
    <property type="entry name" value="DNA_POLYMERASE_A"/>
    <property type="match status" value="1"/>
</dbReference>
<evidence type="ECO:0000256" key="8">
    <source>
        <dbReference type="ARBA" id="ARBA00023109"/>
    </source>
</evidence>
<dbReference type="InterPro" id="IPR043502">
    <property type="entry name" value="DNA/RNA_pol_sf"/>
</dbReference>
<dbReference type="Gene3D" id="1.20.1060.10">
    <property type="entry name" value="Taq DNA Polymerase, Chain T, domain 4"/>
    <property type="match status" value="1"/>
</dbReference>
<protein>
    <recommendedName>
        <fullName evidence="3">DNA polymerase</fullName>
        <ecNumber evidence="2">2.7.7.7</ecNumber>
    </recommendedName>
</protein>
<keyword evidence="5" id="KW-0548">Nucleotidyltransferase</keyword>
<dbReference type="EC" id="2.7.7.7" evidence="2"/>
<comment type="catalytic activity">
    <reaction evidence="10">
        <text>DNA(n) + a 2'-deoxyribonucleoside 5'-triphosphate = DNA(n+1) + diphosphate</text>
        <dbReference type="Rhea" id="RHEA:22508"/>
        <dbReference type="Rhea" id="RHEA-COMP:17339"/>
        <dbReference type="Rhea" id="RHEA-COMP:17340"/>
        <dbReference type="ChEBI" id="CHEBI:33019"/>
        <dbReference type="ChEBI" id="CHEBI:61560"/>
        <dbReference type="ChEBI" id="CHEBI:173112"/>
        <dbReference type="EC" id="2.7.7.7"/>
    </reaction>
</comment>
<dbReference type="SUPFAM" id="SSF56672">
    <property type="entry name" value="DNA/RNA polymerases"/>
    <property type="match status" value="1"/>
</dbReference>
<dbReference type="PRINTS" id="PR00868">
    <property type="entry name" value="DNAPOLI"/>
</dbReference>
<keyword evidence="12" id="KW-0540">Nuclease</keyword>
<keyword evidence="12" id="KW-0378">Hydrolase</keyword>
<evidence type="ECO:0000256" key="10">
    <source>
        <dbReference type="ARBA" id="ARBA00049244"/>
    </source>
</evidence>
<dbReference type="Gene3D" id="3.30.420.10">
    <property type="entry name" value="Ribonuclease H-like superfamily/Ribonuclease H"/>
    <property type="match status" value="1"/>
</dbReference>
<evidence type="ECO:0000256" key="7">
    <source>
        <dbReference type="ARBA" id="ARBA00022932"/>
    </source>
</evidence>
<dbReference type="InterPro" id="IPR019760">
    <property type="entry name" value="DNA-dir_DNA_pol_A_CS"/>
</dbReference>
<gene>
    <name evidence="12" type="ORF">UFOVP396_32</name>
</gene>
<evidence type="ECO:0000256" key="4">
    <source>
        <dbReference type="ARBA" id="ARBA00022679"/>
    </source>
</evidence>
<dbReference type="PANTHER" id="PTHR10133:SF27">
    <property type="entry name" value="DNA POLYMERASE NU"/>
    <property type="match status" value="1"/>
</dbReference>
<comment type="similarity">
    <text evidence="1">Belongs to the DNA polymerase type-A family.</text>
</comment>